<gene>
    <name evidence="1" type="ORF">GCM10011352_25010</name>
</gene>
<dbReference type="EMBL" id="BMIJ01000005">
    <property type="protein sequence ID" value="GGB97898.1"/>
    <property type="molecule type" value="Genomic_DNA"/>
</dbReference>
<dbReference type="Proteomes" id="UP000629025">
    <property type="component" value="Unassembled WGS sequence"/>
</dbReference>
<protein>
    <recommendedName>
        <fullName evidence="3">Lipocalin-like protein</fullName>
    </recommendedName>
</protein>
<keyword evidence="2" id="KW-1185">Reference proteome</keyword>
<reference evidence="2" key="1">
    <citation type="journal article" date="2019" name="Int. J. Syst. Evol. Microbiol.">
        <title>The Global Catalogue of Microorganisms (GCM) 10K type strain sequencing project: providing services to taxonomists for standard genome sequencing and annotation.</title>
        <authorList>
            <consortium name="The Broad Institute Genomics Platform"/>
            <consortium name="The Broad Institute Genome Sequencing Center for Infectious Disease"/>
            <person name="Wu L."/>
            <person name="Ma J."/>
        </authorList>
    </citation>
    <scope>NUCLEOTIDE SEQUENCE [LARGE SCALE GENOMIC DNA]</scope>
    <source>
        <strain evidence="2">CGMCC 1.15341</strain>
    </source>
</reference>
<sequence length="173" mass="19112">MYPEHWAQLEKTGDDQCLDLSGTYSNQAESAKGDVSISLAMLFFQTGTLEDSASTLNDVEMVKIYNTHDELHVEALKDARLVDKKVFNESDGGILCEEVFWTVKGSTFVSWSGFVGKASETNAYTVSTDGLVVKRRVVIGGLSLFIPIATSSEIWILYRNASIPSEENEQSSR</sequence>
<name>A0ABQ1KIY4_9GAMM</name>
<comment type="caution">
    <text evidence="1">The sequence shown here is derived from an EMBL/GenBank/DDBJ whole genome shotgun (WGS) entry which is preliminary data.</text>
</comment>
<accession>A0ABQ1KIY4</accession>
<evidence type="ECO:0000313" key="1">
    <source>
        <dbReference type="EMBL" id="GGB97898.1"/>
    </source>
</evidence>
<evidence type="ECO:0000313" key="2">
    <source>
        <dbReference type="Proteomes" id="UP000629025"/>
    </source>
</evidence>
<proteinExistence type="predicted"/>
<evidence type="ECO:0008006" key="3">
    <source>
        <dbReference type="Google" id="ProtNLM"/>
    </source>
</evidence>
<organism evidence="1 2">
    <name type="scientific">Marinobacterium zhoushanense</name>
    <dbReference type="NCBI Taxonomy" id="1679163"/>
    <lineage>
        <taxon>Bacteria</taxon>
        <taxon>Pseudomonadati</taxon>
        <taxon>Pseudomonadota</taxon>
        <taxon>Gammaproteobacteria</taxon>
        <taxon>Oceanospirillales</taxon>
        <taxon>Oceanospirillaceae</taxon>
        <taxon>Marinobacterium</taxon>
    </lineage>
</organism>